<gene>
    <name evidence="1" type="ORF">EDD53_2320</name>
</gene>
<accession>A0A3N4UDU6</accession>
<evidence type="ECO:0000313" key="2">
    <source>
        <dbReference type="Proteomes" id="UP000269689"/>
    </source>
</evidence>
<proteinExistence type="predicted"/>
<dbReference type="InterPro" id="IPR050563">
    <property type="entry name" value="4-hydroxybenzoyl-CoA_TE"/>
</dbReference>
<dbReference type="PANTHER" id="PTHR31793:SF24">
    <property type="entry name" value="LONG-CHAIN ACYL-COA THIOESTERASE FADM"/>
    <property type="match status" value="1"/>
</dbReference>
<keyword evidence="2" id="KW-1185">Reference proteome</keyword>
<sequence>MTQAFTLSRQVEFNHCDPAGIVFYPRYFEMISSTVERFFADAIGHSWQDMLVNDMGTPTGSIDVRFRAPSRLGDWIDITLTVSRIGTSSAVLQFECTSAGETRFTGSITIVHANTTTAKSAPWPDAIRQKMAAYLSPPNT</sequence>
<dbReference type="Pfam" id="PF13279">
    <property type="entry name" value="4HBT_2"/>
    <property type="match status" value="1"/>
</dbReference>
<dbReference type="GO" id="GO:0047617">
    <property type="term" value="F:fatty acyl-CoA hydrolase activity"/>
    <property type="evidence" value="ECO:0007669"/>
    <property type="project" value="TreeGrafter"/>
</dbReference>
<dbReference type="EMBL" id="RKQK01000003">
    <property type="protein sequence ID" value="RPE66615.1"/>
    <property type="molecule type" value="Genomic_DNA"/>
</dbReference>
<protein>
    <submittedName>
        <fullName evidence="1">4-hydroxybenzoyl-CoA thioesterase</fullName>
    </submittedName>
</protein>
<dbReference type="PANTHER" id="PTHR31793">
    <property type="entry name" value="4-HYDROXYBENZOYL-COA THIOESTERASE FAMILY MEMBER"/>
    <property type="match status" value="1"/>
</dbReference>
<reference evidence="1 2" key="1">
    <citation type="submission" date="2018-11" db="EMBL/GenBank/DDBJ databases">
        <title>Genomic Encyclopedia of Type Strains, Phase IV (KMG-IV): sequencing the most valuable type-strain genomes for metagenomic binning, comparative biology and taxonomic classification.</title>
        <authorList>
            <person name="Goeker M."/>
        </authorList>
    </citation>
    <scope>NUCLEOTIDE SEQUENCE [LARGE SCALE GENOMIC DNA]</scope>
    <source>
        <strain evidence="1 2">DSM 104731</strain>
    </source>
</reference>
<dbReference type="InterPro" id="IPR029069">
    <property type="entry name" value="HotDog_dom_sf"/>
</dbReference>
<name>A0A3N4UDU6_9RHOB</name>
<comment type="caution">
    <text evidence="1">The sequence shown here is derived from an EMBL/GenBank/DDBJ whole genome shotgun (WGS) entry which is preliminary data.</text>
</comment>
<dbReference type="Gene3D" id="3.10.129.10">
    <property type="entry name" value="Hotdog Thioesterase"/>
    <property type="match status" value="1"/>
</dbReference>
<evidence type="ECO:0000313" key="1">
    <source>
        <dbReference type="EMBL" id="RPE66615.1"/>
    </source>
</evidence>
<dbReference type="AlphaFoldDB" id="A0A3N4UDU6"/>
<organism evidence="1 2">
    <name type="scientific">Pacificibacter maritimus</name>
    <dbReference type="NCBI Taxonomy" id="762213"/>
    <lineage>
        <taxon>Bacteria</taxon>
        <taxon>Pseudomonadati</taxon>
        <taxon>Pseudomonadota</taxon>
        <taxon>Alphaproteobacteria</taxon>
        <taxon>Rhodobacterales</taxon>
        <taxon>Roseobacteraceae</taxon>
        <taxon>Pacificibacter</taxon>
    </lineage>
</organism>
<dbReference type="CDD" id="cd00586">
    <property type="entry name" value="4HBT"/>
    <property type="match status" value="1"/>
</dbReference>
<dbReference type="SUPFAM" id="SSF54637">
    <property type="entry name" value="Thioesterase/thiol ester dehydrase-isomerase"/>
    <property type="match status" value="1"/>
</dbReference>
<dbReference type="Proteomes" id="UP000269689">
    <property type="component" value="Unassembled WGS sequence"/>
</dbReference>
<dbReference type="RefSeq" id="WP_170162746.1">
    <property type="nucleotide sequence ID" value="NZ_RKQK01000003.1"/>
</dbReference>